<geneLocation type="plasmid" evidence="3 4">
    <name>unnamed2</name>
</geneLocation>
<evidence type="ECO:0000256" key="1">
    <source>
        <dbReference type="ARBA" id="ARBA00023239"/>
    </source>
</evidence>
<dbReference type="InterPro" id="IPR032465">
    <property type="entry name" value="ACMSD"/>
</dbReference>
<dbReference type="RefSeq" id="WP_222609319.1">
    <property type="nucleotide sequence ID" value="NZ_CP081960.1"/>
</dbReference>
<name>A0A8T8WIA8_9EURY</name>
<dbReference type="GO" id="GO:0019748">
    <property type="term" value="P:secondary metabolic process"/>
    <property type="evidence" value="ECO:0007669"/>
    <property type="project" value="TreeGrafter"/>
</dbReference>
<dbReference type="KEGG" id="hmp:K6T50_18570"/>
<keyword evidence="4" id="KW-1185">Reference proteome</keyword>
<keyword evidence="1" id="KW-0456">Lyase</keyword>
<evidence type="ECO:0000313" key="3">
    <source>
        <dbReference type="EMBL" id="QZP39570.1"/>
    </source>
</evidence>
<gene>
    <name evidence="3" type="ORF">K6T50_18570</name>
</gene>
<evidence type="ECO:0000313" key="4">
    <source>
        <dbReference type="Proteomes" id="UP000826254"/>
    </source>
</evidence>
<dbReference type="Pfam" id="PF04909">
    <property type="entry name" value="Amidohydro_2"/>
    <property type="match status" value="1"/>
</dbReference>
<dbReference type="PANTHER" id="PTHR21240:SF28">
    <property type="entry name" value="ISO-OROTATE DECARBOXYLASE (EUROFUNG)"/>
    <property type="match status" value="1"/>
</dbReference>
<dbReference type="Proteomes" id="UP000826254">
    <property type="component" value="Plasmid unnamed2"/>
</dbReference>
<dbReference type="PANTHER" id="PTHR21240">
    <property type="entry name" value="2-AMINO-3-CARBOXYLMUCONATE-6-SEMIALDEHYDE DECARBOXYLASE"/>
    <property type="match status" value="1"/>
</dbReference>
<protein>
    <submittedName>
        <fullName evidence="3">Amidohydrolase family protein</fullName>
    </submittedName>
</protein>
<keyword evidence="3" id="KW-0614">Plasmid</keyword>
<dbReference type="AlphaFoldDB" id="A0A8T8WIA8"/>
<dbReference type="InterPro" id="IPR032466">
    <property type="entry name" value="Metal_Hydrolase"/>
</dbReference>
<dbReference type="EMBL" id="CP081960">
    <property type="protein sequence ID" value="QZP39570.1"/>
    <property type="molecule type" value="Genomic_DNA"/>
</dbReference>
<organism evidence="3 4">
    <name type="scientific">Halobaculum magnesiiphilum</name>
    <dbReference type="NCBI Taxonomy" id="1017351"/>
    <lineage>
        <taxon>Archaea</taxon>
        <taxon>Methanobacteriati</taxon>
        <taxon>Methanobacteriota</taxon>
        <taxon>Stenosarchaea group</taxon>
        <taxon>Halobacteria</taxon>
        <taxon>Halobacteriales</taxon>
        <taxon>Haloferacaceae</taxon>
        <taxon>Halobaculum</taxon>
    </lineage>
</organism>
<feature type="domain" description="Amidohydrolase-related" evidence="2">
    <location>
        <begin position="62"/>
        <end position="256"/>
    </location>
</feature>
<dbReference type="GO" id="GO:0016787">
    <property type="term" value="F:hydrolase activity"/>
    <property type="evidence" value="ECO:0007669"/>
    <property type="project" value="InterPro"/>
</dbReference>
<dbReference type="SUPFAM" id="SSF51556">
    <property type="entry name" value="Metallo-dependent hydrolases"/>
    <property type="match status" value="1"/>
</dbReference>
<sequence>MADYPVVNGHHHIGNPNAEQDRTFEWSESIAQIIGAMDENEVDATILQPLGGENDRSVSEVHDHIYEASQAYEGRIFGTAAVNPHLGTEFVHEEITRCVQELDFKFVKLHTLAWGVDPTSDIAYDVYDACVENDVPVMVHTGPHGMPFSIPGMFMPVAEDYPDLPIVFAHMGGAYTLTQEAILMAERYDNIYLDTTLALNMYVRRAMETVGADRLLMAAEHSTNIPVALTKIDCIGASEEQKRKILGGNAVDLYDLDVAKQDWNAQEVATADED</sequence>
<evidence type="ECO:0000259" key="2">
    <source>
        <dbReference type="Pfam" id="PF04909"/>
    </source>
</evidence>
<accession>A0A8T8WIA8</accession>
<dbReference type="GO" id="GO:0016831">
    <property type="term" value="F:carboxy-lyase activity"/>
    <property type="evidence" value="ECO:0007669"/>
    <property type="project" value="InterPro"/>
</dbReference>
<dbReference type="GeneID" id="67180190"/>
<reference evidence="3 4" key="1">
    <citation type="journal article" date="2021" name="Int. J. Syst. Evol. Microbiol.">
        <title>Halobaculum halophilum sp. nov. and Halobaculum salinum sp. nov., isolated from salt lake and saline soil.</title>
        <authorList>
            <person name="Cui H.L."/>
            <person name="Shi X.W."/>
            <person name="Yin X.M."/>
            <person name="Yang X.Y."/>
            <person name="Hou J."/>
            <person name="Zhu L."/>
        </authorList>
    </citation>
    <scope>NUCLEOTIDE SEQUENCE [LARGE SCALE GENOMIC DNA]</scope>
    <source>
        <strain evidence="3 4">NBRC 109044</strain>
    </source>
</reference>
<proteinExistence type="predicted"/>
<dbReference type="InterPro" id="IPR006680">
    <property type="entry name" value="Amidohydro-rel"/>
</dbReference>
<dbReference type="Gene3D" id="3.20.20.140">
    <property type="entry name" value="Metal-dependent hydrolases"/>
    <property type="match status" value="1"/>
</dbReference>
<dbReference type="GO" id="GO:0005737">
    <property type="term" value="C:cytoplasm"/>
    <property type="evidence" value="ECO:0007669"/>
    <property type="project" value="TreeGrafter"/>
</dbReference>